<evidence type="ECO:0000313" key="4">
    <source>
        <dbReference type="EMBL" id="MEJ6010678.1"/>
    </source>
</evidence>
<evidence type="ECO:0000256" key="2">
    <source>
        <dbReference type="ARBA" id="ARBA00023315"/>
    </source>
</evidence>
<dbReference type="InterPro" id="IPR000182">
    <property type="entry name" value="GNAT_dom"/>
</dbReference>
<dbReference type="RefSeq" id="WP_339967454.1">
    <property type="nucleotide sequence ID" value="NZ_JBBHJY010000006.1"/>
</dbReference>
<evidence type="ECO:0000259" key="3">
    <source>
        <dbReference type="PROSITE" id="PS51186"/>
    </source>
</evidence>
<dbReference type="Gene3D" id="3.40.630.30">
    <property type="match status" value="1"/>
</dbReference>
<evidence type="ECO:0000256" key="1">
    <source>
        <dbReference type="ARBA" id="ARBA00022679"/>
    </source>
</evidence>
<keyword evidence="2" id="KW-0012">Acyltransferase</keyword>
<gene>
    <name evidence="4" type="ORF">WG900_12215</name>
</gene>
<reference evidence="4 5" key="1">
    <citation type="submission" date="2024-03" db="EMBL/GenBank/DDBJ databases">
        <authorList>
            <person name="Jo J.-H."/>
        </authorList>
    </citation>
    <scope>NUCLEOTIDE SEQUENCE [LARGE SCALE GENOMIC DNA]</scope>
    <source>
        <strain evidence="4 5">AS3R-12</strain>
    </source>
</reference>
<keyword evidence="1" id="KW-0808">Transferase</keyword>
<dbReference type="PANTHER" id="PTHR43877">
    <property type="entry name" value="AMINOALKYLPHOSPHONATE N-ACETYLTRANSFERASE-RELATED-RELATED"/>
    <property type="match status" value="1"/>
</dbReference>
<keyword evidence="5" id="KW-1185">Reference proteome</keyword>
<dbReference type="PANTHER" id="PTHR43877:SF5">
    <property type="entry name" value="BLL8307 PROTEIN"/>
    <property type="match status" value="1"/>
</dbReference>
<evidence type="ECO:0000313" key="5">
    <source>
        <dbReference type="Proteomes" id="UP001379235"/>
    </source>
</evidence>
<comment type="caution">
    <text evidence="4">The sequence shown here is derived from an EMBL/GenBank/DDBJ whole genome shotgun (WGS) entry which is preliminary data.</text>
</comment>
<name>A0ABU8S9P5_9SPHN</name>
<dbReference type="PROSITE" id="PS51186">
    <property type="entry name" value="GNAT"/>
    <property type="match status" value="1"/>
</dbReference>
<feature type="domain" description="N-acetyltransferase" evidence="3">
    <location>
        <begin position="3"/>
        <end position="155"/>
    </location>
</feature>
<protein>
    <submittedName>
        <fullName evidence="4">GNAT family N-acetyltransferase</fullName>
    </submittedName>
</protein>
<dbReference type="InterPro" id="IPR016181">
    <property type="entry name" value="Acyl_CoA_acyltransferase"/>
</dbReference>
<organism evidence="4 5">
    <name type="scientific">Novosphingobium aquae</name>
    <dbReference type="NCBI Taxonomy" id="3133435"/>
    <lineage>
        <taxon>Bacteria</taxon>
        <taxon>Pseudomonadati</taxon>
        <taxon>Pseudomonadota</taxon>
        <taxon>Alphaproteobacteria</taxon>
        <taxon>Sphingomonadales</taxon>
        <taxon>Sphingomonadaceae</taxon>
        <taxon>Novosphingobium</taxon>
    </lineage>
</organism>
<dbReference type="EMBL" id="JBBHJY010000006">
    <property type="protein sequence ID" value="MEJ6010678.1"/>
    <property type="molecule type" value="Genomic_DNA"/>
</dbReference>
<dbReference type="SUPFAM" id="SSF55729">
    <property type="entry name" value="Acyl-CoA N-acyltransferases (Nat)"/>
    <property type="match status" value="1"/>
</dbReference>
<dbReference type="Proteomes" id="UP001379235">
    <property type="component" value="Unassembled WGS sequence"/>
</dbReference>
<dbReference type="Pfam" id="PF00583">
    <property type="entry name" value="Acetyltransf_1"/>
    <property type="match status" value="1"/>
</dbReference>
<proteinExistence type="predicted"/>
<dbReference type="CDD" id="cd04301">
    <property type="entry name" value="NAT_SF"/>
    <property type="match status" value="1"/>
</dbReference>
<dbReference type="InterPro" id="IPR050832">
    <property type="entry name" value="Bact_Acetyltransf"/>
</dbReference>
<sequence length="155" mass="17260">MTQTLRFLEDGLASDQIVALLDLHLREMHAWSPPCSVHAMSVERLRAPDVTFWSAWDSEHLAGCGALKHLDAVHGEVKSMRAHPDYRGKGVGKAILVHLLEQAKARGYSRLSLETGTSDEFAAPRGLYAAHGFEECGPFSDYEPDPFSYFMTRTL</sequence>
<accession>A0ABU8S9P5</accession>